<gene>
    <name evidence="3" type="ORF">DFR68_102235</name>
</gene>
<evidence type="ECO:0000313" key="4">
    <source>
        <dbReference type="Proteomes" id="UP000255355"/>
    </source>
</evidence>
<dbReference type="RefSeq" id="WP_246010800.1">
    <property type="nucleotide sequence ID" value="NZ_QQAZ01000002.1"/>
</dbReference>
<keyword evidence="1" id="KW-0472">Membrane</keyword>
<reference evidence="3 4" key="1">
    <citation type="submission" date="2018-07" db="EMBL/GenBank/DDBJ databases">
        <title>Genomic Encyclopedia of Type Strains, Phase IV (KMG-IV): sequencing the most valuable type-strain genomes for metagenomic binning, comparative biology and taxonomic classification.</title>
        <authorList>
            <person name="Goeker M."/>
        </authorList>
    </citation>
    <scope>NUCLEOTIDE SEQUENCE [LARGE SCALE GENOMIC DNA]</scope>
    <source>
        <strain evidence="3 4">DSM 44952</strain>
    </source>
</reference>
<dbReference type="EMBL" id="QQAZ01000002">
    <property type="protein sequence ID" value="RDI54111.1"/>
    <property type="molecule type" value="Genomic_DNA"/>
</dbReference>
<dbReference type="STRING" id="1210089.GCA_001613165_01560"/>
<dbReference type="PANTHER" id="PTHR33371:SF18">
    <property type="entry name" value="MCE-FAMILY PROTEIN MCE3C"/>
    <property type="match status" value="1"/>
</dbReference>
<keyword evidence="1" id="KW-1133">Transmembrane helix</keyword>
<dbReference type="InterPro" id="IPR052336">
    <property type="entry name" value="MlaD_Phospholipid_Transporter"/>
</dbReference>
<proteinExistence type="predicted"/>
<evidence type="ECO:0000256" key="1">
    <source>
        <dbReference type="SAM" id="Phobius"/>
    </source>
</evidence>
<name>A0A370HC95_9NOCA</name>
<comment type="caution">
    <text evidence="3">The sequence shown here is derived from an EMBL/GenBank/DDBJ whole genome shotgun (WGS) entry which is preliminary data.</text>
</comment>
<dbReference type="GO" id="GO:0005576">
    <property type="term" value="C:extracellular region"/>
    <property type="evidence" value="ECO:0007669"/>
    <property type="project" value="TreeGrafter"/>
</dbReference>
<dbReference type="Proteomes" id="UP000255355">
    <property type="component" value="Unassembled WGS sequence"/>
</dbReference>
<sequence length="346" mass="37216">MPPITLWRTRFRLRRTATRTDGERRGNELRWGLAGICGAVILTAAIGIVYITGTTPEKTYAAELSEAGAIRPGDDVRVAGIPVGKVKSLTLRPDRVRMEFTVSDDVFVGDATTLDIRMLTVVGGYYLAVQPAGAKPLGSAVIPRDRVTVPYSLIQTFQDAVEPVRQLDGQVFRQDFAALAASVDKSPEAVRAAVRAFGDLVAIMDRQNADISQTLSVASEYLTALNANSEVLGRLLSTFGTLETLVQNNKVRVQQALEDLAAVLHDFAPLGRVWDESLKQRAQPLADAMPKLRELVDRLGALLDSVRGMEQRLLPYLPTGGGVAVDQSAATIQLPGVCVPIPGGGC</sequence>
<protein>
    <submittedName>
        <fullName evidence="3">Phospholipid/cholesterol/gamma-HCH transport system substrate-binding protein</fullName>
    </submittedName>
</protein>
<dbReference type="AlphaFoldDB" id="A0A370HC95"/>
<feature type="domain" description="Mce/MlaD" evidence="2">
    <location>
        <begin position="58"/>
        <end position="131"/>
    </location>
</feature>
<dbReference type="PANTHER" id="PTHR33371">
    <property type="entry name" value="INTERMEMBRANE PHOSPHOLIPID TRANSPORT SYSTEM BINDING PROTEIN MLAD-RELATED"/>
    <property type="match status" value="1"/>
</dbReference>
<keyword evidence="1" id="KW-0812">Transmembrane</keyword>
<dbReference type="InterPro" id="IPR003399">
    <property type="entry name" value="Mce/MlaD"/>
</dbReference>
<evidence type="ECO:0000313" key="3">
    <source>
        <dbReference type="EMBL" id="RDI54111.1"/>
    </source>
</evidence>
<dbReference type="Pfam" id="PF02470">
    <property type="entry name" value="MlaD"/>
    <property type="match status" value="1"/>
</dbReference>
<feature type="transmembrane region" description="Helical" evidence="1">
    <location>
        <begin position="29"/>
        <end position="51"/>
    </location>
</feature>
<organism evidence="3 4">
    <name type="scientific">Nocardia mexicana</name>
    <dbReference type="NCBI Taxonomy" id="279262"/>
    <lineage>
        <taxon>Bacteria</taxon>
        <taxon>Bacillati</taxon>
        <taxon>Actinomycetota</taxon>
        <taxon>Actinomycetes</taxon>
        <taxon>Mycobacteriales</taxon>
        <taxon>Nocardiaceae</taxon>
        <taxon>Nocardia</taxon>
    </lineage>
</organism>
<accession>A0A370HC95</accession>
<evidence type="ECO:0000259" key="2">
    <source>
        <dbReference type="Pfam" id="PF02470"/>
    </source>
</evidence>
<keyword evidence="4" id="KW-1185">Reference proteome</keyword>